<dbReference type="RefSeq" id="WP_105394749.1">
    <property type="nucleotide sequence ID" value="NZ_CAWNTA010000116.1"/>
</dbReference>
<reference evidence="1 2" key="1">
    <citation type="submission" date="2018-02" db="EMBL/GenBank/DDBJ databases">
        <title>Five New Genomes of Indian Photorhabdus Isolates TSA.</title>
        <authorList>
            <person name="Dubay B."/>
            <person name="Somvanshi V.S."/>
        </authorList>
    </citation>
    <scope>NUCLEOTIDE SEQUENCE [LARGE SCALE GENOMIC DNA]</scope>
    <source>
        <strain evidence="1 2">H1</strain>
    </source>
</reference>
<sequence length="95" mass="10451">MAPRRKQKNASSIIATVTGKVTVAPRRIKCQTDKVMAVATMQAQSEKRSDYPLRVVGFDEMALSVMLLRKGQVITVMGGSSYWQGYQLAVSSITQ</sequence>
<protein>
    <submittedName>
        <fullName evidence="1">Uncharacterized protein</fullName>
    </submittedName>
</protein>
<comment type="caution">
    <text evidence="1">The sequence shown here is derived from an EMBL/GenBank/DDBJ whole genome shotgun (WGS) entry which is preliminary data.</text>
</comment>
<keyword evidence="2" id="KW-1185">Reference proteome</keyword>
<dbReference type="AlphaFoldDB" id="A0A2S8Q8G5"/>
<name>A0A2S8Q8G5_9GAMM</name>
<dbReference type="Proteomes" id="UP000239550">
    <property type="component" value="Unassembled WGS sequence"/>
</dbReference>
<proteinExistence type="predicted"/>
<dbReference type="EMBL" id="PUWT01000005">
    <property type="protein sequence ID" value="PQQ29208.1"/>
    <property type="molecule type" value="Genomic_DNA"/>
</dbReference>
<evidence type="ECO:0000313" key="1">
    <source>
        <dbReference type="EMBL" id="PQQ29208.1"/>
    </source>
</evidence>
<evidence type="ECO:0000313" key="2">
    <source>
        <dbReference type="Proteomes" id="UP000239550"/>
    </source>
</evidence>
<gene>
    <name evidence="1" type="ORF">C6H66_02745</name>
</gene>
<organism evidence="1 2">
    <name type="scientific">Photorhabdus hindustanensis</name>
    <dbReference type="NCBI Taxonomy" id="2918802"/>
    <lineage>
        <taxon>Bacteria</taxon>
        <taxon>Pseudomonadati</taxon>
        <taxon>Pseudomonadota</taxon>
        <taxon>Gammaproteobacteria</taxon>
        <taxon>Enterobacterales</taxon>
        <taxon>Morganellaceae</taxon>
        <taxon>Photorhabdus</taxon>
    </lineage>
</organism>
<accession>A0A2S8Q8G5</accession>